<sequence>MIDVLGQLATTGTAEINGTDLSALLGQPLQQCAETIAELLAPENADRDLIRTAMLAAIIEALPDVEFFEPTALSPDQIIALLVEFHAQVLFQEITNDAGDAWNKSESPERTIEAESEFLDLIRAAVDRHLAPALADGLAHASRLEVEALQRRAMDDIWTEWSTQQ</sequence>
<reference evidence="2" key="1">
    <citation type="journal article" date="2019" name="Int. J. Syst. Evol. Microbiol.">
        <title>The Global Catalogue of Microorganisms (GCM) 10K type strain sequencing project: providing services to taxonomists for standard genome sequencing and annotation.</title>
        <authorList>
            <consortium name="The Broad Institute Genomics Platform"/>
            <consortium name="The Broad Institute Genome Sequencing Center for Infectious Disease"/>
            <person name="Wu L."/>
            <person name="Ma J."/>
        </authorList>
    </citation>
    <scope>NUCLEOTIDE SEQUENCE [LARGE SCALE GENOMIC DNA]</scope>
    <source>
        <strain evidence="2">CCUG 62981</strain>
    </source>
</reference>
<keyword evidence="2" id="KW-1185">Reference proteome</keyword>
<accession>A0ABV9NHM1</accession>
<dbReference type="Proteomes" id="UP001596024">
    <property type="component" value="Unassembled WGS sequence"/>
</dbReference>
<dbReference type="RefSeq" id="WP_371393146.1">
    <property type="nucleotide sequence ID" value="NZ_CP163421.1"/>
</dbReference>
<organism evidence="1 2">
    <name type="scientific">Glycocaulis abyssi</name>
    <dbReference type="NCBI Taxonomy" id="1433403"/>
    <lineage>
        <taxon>Bacteria</taxon>
        <taxon>Pseudomonadati</taxon>
        <taxon>Pseudomonadota</taxon>
        <taxon>Alphaproteobacteria</taxon>
        <taxon>Maricaulales</taxon>
        <taxon>Maricaulaceae</taxon>
        <taxon>Glycocaulis</taxon>
    </lineage>
</organism>
<evidence type="ECO:0000313" key="1">
    <source>
        <dbReference type="EMBL" id="MFC4726518.1"/>
    </source>
</evidence>
<dbReference type="EMBL" id="JBHSGQ010000018">
    <property type="protein sequence ID" value="MFC4726518.1"/>
    <property type="molecule type" value="Genomic_DNA"/>
</dbReference>
<gene>
    <name evidence="1" type="ORF">ACFPB0_14600</name>
</gene>
<evidence type="ECO:0000313" key="2">
    <source>
        <dbReference type="Proteomes" id="UP001596024"/>
    </source>
</evidence>
<proteinExistence type="predicted"/>
<protein>
    <submittedName>
        <fullName evidence="1">Uncharacterized protein</fullName>
    </submittedName>
</protein>
<comment type="caution">
    <text evidence="1">The sequence shown here is derived from an EMBL/GenBank/DDBJ whole genome shotgun (WGS) entry which is preliminary data.</text>
</comment>
<name>A0ABV9NHM1_9PROT</name>